<dbReference type="InterPro" id="IPR036249">
    <property type="entry name" value="Thioredoxin-like_sf"/>
</dbReference>
<organism evidence="1 2">
    <name type="scientific">Winmispira thermophila (strain ATCC 49972 / DSM 6192 / RI 19.B1)</name>
    <name type="common">Spirochaeta thermophila</name>
    <dbReference type="NCBI Taxonomy" id="665571"/>
    <lineage>
        <taxon>Bacteria</taxon>
        <taxon>Pseudomonadati</taxon>
        <taxon>Spirochaetota</taxon>
        <taxon>Spirochaetia</taxon>
        <taxon>Winmispirales</taxon>
        <taxon>Winmispiraceae</taxon>
        <taxon>Winmispira</taxon>
    </lineage>
</organism>
<dbReference type="RefSeq" id="WP_013314914.1">
    <property type="nucleotide sequence ID" value="NC_014484.1"/>
</dbReference>
<name>E0RR99_WINT6</name>
<dbReference type="PaxDb" id="665571-STHERM_c21470"/>
<dbReference type="SUPFAM" id="SSF52833">
    <property type="entry name" value="Thioredoxin-like"/>
    <property type="match status" value="1"/>
</dbReference>
<sequence length="121" mass="14500">MHARITDTILDLTMREGELPLEVRERSPLVVALFTQDWCPQWTHMAEWLLPLAEERGDLSVFWVEYNRSPLFAPFLTFKETTWGNHLIPYLRYYHRGRLFHESNYVSRPMFMDILTAKEVL</sequence>
<dbReference type="AlphaFoldDB" id="E0RR99"/>
<dbReference type="EMBL" id="CP001698">
    <property type="protein sequence ID" value="ADN03076.1"/>
    <property type="molecule type" value="Genomic_DNA"/>
</dbReference>
<dbReference type="Proteomes" id="UP000001296">
    <property type="component" value="Chromosome"/>
</dbReference>
<dbReference type="eggNOG" id="ENOG50336EA">
    <property type="taxonomic scope" value="Bacteria"/>
</dbReference>
<reference evidence="1 2" key="2">
    <citation type="journal article" date="2010" name="J. Bacteriol.">
        <title>Genome sequence of the polysaccharide-degrading, thermophilic anaerobe Spirochaeta thermophila DSM 6192.</title>
        <authorList>
            <person name="Angelov A."/>
            <person name="Liebl S."/>
            <person name="Ballschmiter M."/>
            <person name="Bomeke M."/>
            <person name="Lehmann R."/>
            <person name="Liesegang H."/>
            <person name="Daniel R."/>
            <person name="Liebl W."/>
        </authorList>
    </citation>
    <scope>NUCLEOTIDE SEQUENCE [LARGE SCALE GENOMIC DNA]</scope>
    <source>
        <strain evidence="2">ATCC 49972 / DSM 6192 / RI 19.B1</strain>
    </source>
</reference>
<evidence type="ECO:0000313" key="2">
    <source>
        <dbReference type="Proteomes" id="UP000001296"/>
    </source>
</evidence>
<evidence type="ECO:0008006" key="3">
    <source>
        <dbReference type="Google" id="ProtNLM"/>
    </source>
</evidence>
<proteinExistence type="predicted"/>
<dbReference type="HOGENOM" id="CLU_163432_0_0_12"/>
<reference key="1">
    <citation type="submission" date="2009-08" db="EMBL/GenBank/DDBJ databases">
        <title>The genome sequence of Spirochaeta thermophila DSM6192.</title>
        <authorList>
            <person name="Angelov A."/>
            <person name="Mientus M."/>
            <person name="Wittenberg S."/>
            <person name="Lehmann R."/>
            <person name="Liesegang H."/>
            <person name="Daniel R."/>
            <person name="Liebl W."/>
        </authorList>
    </citation>
    <scope>NUCLEOTIDE SEQUENCE</scope>
    <source>
        <strain>DSM 6192</strain>
    </source>
</reference>
<dbReference type="KEGG" id="sta:STHERM_c21470"/>
<accession>E0RR99</accession>
<gene>
    <name evidence="1" type="ordered locus">STHERM_c21470</name>
</gene>
<protein>
    <recommendedName>
        <fullName evidence="3">Thioredoxin domain-containing protein</fullName>
    </recommendedName>
</protein>
<evidence type="ECO:0000313" key="1">
    <source>
        <dbReference type="EMBL" id="ADN03076.1"/>
    </source>
</evidence>